<dbReference type="AlphaFoldDB" id="K9YNF4"/>
<reference evidence="2" key="1">
    <citation type="journal article" date="2013" name="Proc. Natl. Acad. Sci. U.S.A.">
        <title>Improving the coverage of the cyanobacterial phylum using diversity-driven genome sequencing.</title>
        <authorList>
            <person name="Shih P.M."/>
            <person name="Wu D."/>
            <person name="Latifi A."/>
            <person name="Axen S.D."/>
            <person name="Fewer D.P."/>
            <person name="Talla E."/>
            <person name="Calteau A."/>
            <person name="Cai F."/>
            <person name="Tandeau de Marsac N."/>
            <person name="Rippka R."/>
            <person name="Herdman M."/>
            <person name="Sivonen K."/>
            <person name="Coursin T."/>
            <person name="Laurent T."/>
            <person name="Goodwin L."/>
            <person name="Nolan M."/>
            <person name="Davenport K.W."/>
            <person name="Han C.S."/>
            <person name="Rubin E.M."/>
            <person name="Eisen J.A."/>
            <person name="Woyke T."/>
            <person name="Gugger M."/>
            <person name="Kerfeld C.A."/>
        </authorList>
    </citation>
    <scope>NUCLEOTIDE SEQUENCE [LARGE SCALE GENOMIC DNA]</scope>
    <source>
        <strain evidence="2">ATCC 29140 / PCC 7202</strain>
    </source>
</reference>
<dbReference type="EMBL" id="CP003940">
    <property type="protein sequence ID" value="AFZ47982.1"/>
    <property type="molecule type" value="Genomic_DNA"/>
</dbReference>
<evidence type="ECO:0000313" key="2">
    <source>
        <dbReference type="Proteomes" id="UP000010483"/>
    </source>
</evidence>
<protein>
    <submittedName>
        <fullName evidence="1">Pentapeptide repeat protein</fullName>
    </submittedName>
</protein>
<dbReference type="eggNOG" id="COG1357">
    <property type="taxonomic scope" value="Bacteria"/>
</dbReference>
<dbReference type="Pfam" id="PF00805">
    <property type="entry name" value="Pentapeptide"/>
    <property type="match status" value="1"/>
</dbReference>
<dbReference type="HOGENOM" id="CLU_979038_0_0_3"/>
<dbReference type="STRING" id="292563.Cyast_2032"/>
<dbReference type="Gene3D" id="2.160.20.80">
    <property type="entry name" value="E3 ubiquitin-protein ligase SopA"/>
    <property type="match status" value="1"/>
</dbReference>
<accession>K9YNF4</accession>
<proteinExistence type="predicted"/>
<dbReference type="BioCyc" id="CSTA292563:G1353-2036-MONOMER"/>
<dbReference type="KEGG" id="csn:Cyast_2032"/>
<dbReference type="InterPro" id="IPR051082">
    <property type="entry name" value="Pentapeptide-BTB/POZ_domain"/>
</dbReference>
<dbReference type="PANTHER" id="PTHR14136">
    <property type="entry name" value="BTB_POZ DOMAIN-CONTAINING PROTEIN KCTD9"/>
    <property type="match status" value="1"/>
</dbReference>
<dbReference type="InterPro" id="IPR001646">
    <property type="entry name" value="5peptide_repeat"/>
</dbReference>
<dbReference type="SUPFAM" id="SSF141571">
    <property type="entry name" value="Pentapeptide repeat-like"/>
    <property type="match status" value="1"/>
</dbReference>
<organism evidence="1 2">
    <name type="scientific">Cyanobacterium stanieri (strain ATCC 29140 / PCC 7202)</name>
    <dbReference type="NCBI Taxonomy" id="292563"/>
    <lineage>
        <taxon>Bacteria</taxon>
        <taxon>Bacillati</taxon>
        <taxon>Cyanobacteriota</taxon>
        <taxon>Cyanophyceae</taxon>
        <taxon>Oscillatoriophycideae</taxon>
        <taxon>Chroococcales</taxon>
        <taxon>Geminocystaceae</taxon>
        <taxon>Cyanobacterium</taxon>
    </lineage>
</organism>
<name>K9YNF4_CYASC</name>
<dbReference type="PANTHER" id="PTHR14136:SF17">
    <property type="entry name" value="BTB_POZ DOMAIN-CONTAINING PROTEIN KCTD9"/>
    <property type="match status" value="1"/>
</dbReference>
<evidence type="ECO:0000313" key="1">
    <source>
        <dbReference type="EMBL" id="AFZ47982.1"/>
    </source>
</evidence>
<sequence>MSENKKPSFLPKLFRRLQKTLSSFINAIAETITSSVHIPEIAIGPIIGSLITSATTLVIGFLTISNIFSEQFLYRPLQIQDNNASYSLQLETYRQTILTNYLNQTTQLTLNYPLWQLQQNYNLLRANTQAALKELDGERKRYIIMFLEDNHLLTFNNYHRSSNVLENSNLMEAKLNNLNLSFTNFKNSDLTKANFNYTNLHHADLSGANLSQSSFINTDITGANLEKADVTNADFTNSCYDIFTNFPANFDPIKAKMNLIQTFHKCPTIVIDKETKK</sequence>
<gene>
    <name evidence="1" type="ordered locus">Cyast_2032</name>
</gene>
<keyword evidence="2" id="KW-1185">Reference proteome</keyword>
<dbReference type="Proteomes" id="UP000010483">
    <property type="component" value="Chromosome"/>
</dbReference>